<dbReference type="EMBL" id="SWLB01000008">
    <property type="protein sequence ID" value="KAF3335146.1"/>
    <property type="molecule type" value="Genomic_DNA"/>
</dbReference>
<accession>A0A833R900</accession>
<feature type="signal peptide" evidence="2">
    <location>
        <begin position="1"/>
        <end position="24"/>
    </location>
</feature>
<feature type="compositionally biased region" description="Basic and acidic residues" evidence="1">
    <location>
        <begin position="87"/>
        <end position="97"/>
    </location>
</feature>
<sequence>MASFRASFIIAILVVVLVLKPADAIAETAPTGHKPKCQLNDKTCRPADRQAPEDQEEEANAVNVKAAPPPASQTPTTNDDMSDELNEYNKEKVVLGH</sequence>
<proteinExistence type="predicted"/>
<comment type="caution">
    <text evidence="3">The sequence shown here is derived from an EMBL/GenBank/DDBJ whole genome shotgun (WGS) entry which is preliminary data.</text>
</comment>
<evidence type="ECO:0000256" key="1">
    <source>
        <dbReference type="SAM" id="MobiDB-lite"/>
    </source>
</evidence>
<dbReference type="Proteomes" id="UP000623129">
    <property type="component" value="Unassembled WGS sequence"/>
</dbReference>
<keyword evidence="4" id="KW-1185">Reference proteome</keyword>
<gene>
    <name evidence="3" type="ORF">FCM35_KLT19653</name>
</gene>
<feature type="chain" id="PRO_5032708770" evidence="2">
    <location>
        <begin position="25"/>
        <end position="97"/>
    </location>
</feature>
<reference evidence="3" key="1">
    <citation type="submission" date="2020-01" db="EMBL/GenBank/DDBJ databases">
        <title>Genome sequence of Kobresia littledalei, the first chromosome-level genome in the family Cyperaceae.</title>
        <authorList>
            <person name="Qu G."/>
        </authorList>
    </citation>
    <scope>NUCLEOTIDE SEQUENCE</scope>
    <source>
        <strain evidence="3">C.B.Clarke</strain>
        <tissue evidence="3">Leaf</tissue>
    </source>
</reference>
<protein>
    <submittedName>
        <fullName evidence="3">Uncharacterized protein</fullName>
    </submittedName>
</protein>
<evidence type="ECO:0000256" key="2">
    <source>
        <dbReference type="SAM" id="SignalP"/>
    </source>
</evidence>
<organism evidence="3 4">
    <name type="scientific">Carex littledalei</name>
    <dbReference type="NCBI Taxonomy" id="544730"/>
    <lineage>
        <taxon>Eukaryota</taxon>
        <taxon>Viridiplantae</taxon>
        <taxon>Streptophyta</taxon>
        <taxon>Embryophyta</taxon>
        <taxon>Tracheophyta</taxon>
        <taxon>Spermatophyta</taxon>
        <taxon>Magnoliopsida</taxon>
        <taxon>Liliopsida</taxon>
        <taxon>Poales</taxon>
        <taxon>Cyperaceae</taxon>
        <taxon>Cyperoideae</taxon>
        <taxon>Cariceae</taxon>
        <taxon>Carex</taxon>
        <taxon>Carex subgen. Euthyceras</taxon>
    </lineage>
</organism>
<feature type="compositionally biased region" description="Basic and acidic residues" evidence="1">
    <location>
        <begin position="42"/>
        <end position="52"/>
    </location>
</feature>
<evidence type="ECO:0000313" key="3">
    <source>
        <dbReference type="EMBL" id="KAF3335146.1"/>
    </source>
</evidence>
<feature type="region of interest" description="Disordered" evidence="1">
    <location>
        <begin position="28"/>
        <end position="97"/>
    </location>
</feature>
<dbReference type="AlphaFoldDB" id="A0A833R900"/>
<evidence type="ECO:0000313" key="4">
    <source>
        <dbReference type="Proteomes" id="UP000623129"/>
    </source>
</evidence>
<name>A0A833R900_9POAL</name>
<keyword evidence="2" id="KW-0732">Signal</keyword>